<keyword evidence="1" id="KW-0150">Chloroplast</keyword>
<protein>
    <recommendedName>
        <fullName evidence="2">POTRA domain-containing protein</fullName>
    </recommendedName>
</protein>
<reference evidence="1" key="1">
    <citation type="submission" date="2018-05" db="EMBL/GenBank/DDBJ databases">
        <title>Organellar genomes of Gracilariaceae.</title>
        <authorList>
            <person name="Iha C."/>
            <person name="Oliveira M.C."/>
        </authorList>
    </citation>
    <scope>NUCLEOTIDE SEQUENCE</scope>
</reference>
<evidence type="ECO:0000313" key="1">
    <source>
        <dbReference type="EMBL" id="AXI97520.1"/>
    </source>
</evidence>
<name>A0A345UAN4_9FLOR</name>
<keyword evidence="1" id="KW-0934">Plastid</keyword>
<accession>A0A345UAN4</accession>
<organism evidence="1">
    <name type="scientific">Melanthalia intermedia</name>
    <dbReference type="NCBI Taxonomy" id="172989"/>
    <lineage>
        <taxon>Eukaryota</taxon>
        <taxon>Rhodophyta</taxon>
        <taxon>Florideophyceae</taxon>
        <taxon>Rhodymeniophycidae</taxon>
        <taxon>Gracilariales</taxon>
        <taxon>Gracilariaceae</taxon>
        <taxon>Melanthalia</taxon>
    </lineage>
</organism>
<geneLocation type="chloroplast" evidence="1"/>
<evidence type="ECO:0008006" key="2">
    <source>
        <dbReference type="Google" id="ProtNLM"/>
    </source>
</evidence>
<proteinExistence type="predicted"/>
<dbReference type="Gene3D" id="3.10.20.310">
    <property type="entry name" value="membrane protein fhac"/>
    <property type="match status" value="1"/>
</dbReference>
<dbReference type="EMBL" id="MH396016">
    <property type="protein sequence ID" value="AXI97520.1"/>
    <property type="molecule type" value="Genomic_DNA"/>
</dbReference>
<sequence>MSSNFLFLPTNTNTQLLYNKIKNSINNCIAFNTLYLRKLKSTNNKIIAKIYIKECNKNLFKNLKSEQVSSGKSIKIPRSRMNYVSEYINFLQNSGYTSFLKKSLLTHEHNDLATLTVKINPVLKKIKIRQCKKLKIHQILLKSFFKSQIGLPKNYRLIQESIDKIYSWYRKRGYKWIEIKTISSKESSEVEVLIEEGIIDKVNIICKTKKSKKKEDLNKLNSLIVEKLKIVPKMTLNLKTLESGIKFFEKQKIVNNLSYKVDNANKGLIIKIKYSLSNNKIAYSYKTTIFKWSKIKKLQQMKKFANFLPNFCKNNETVKSVKKVYHANNEYSWLEITQEYIWKSMEKTKIYLRMSAKLPLSEIKLSNSKIIRNLTNEWISCKYNALGYYKYAHKYKYPQVINLNCYLYKKSNLRRVIGFMINQVESSVGEHSHIIHEIIGKKDKKHIIHLNTCIYKILKRDFCKSNTKTKNKMTKENCISILIKFIYRKLETGEKYENKRCTLLHSSELSSSFYIKNLKTKNLRGHACKDINFTYKPIISLPPIESSIKKSYFLLTIKTDLFSAIKSLSDLKLCGENNNLTNICNKSNDMGNYSIHIVHAEYKICILKHIEVYAFSAYTKSLSYKIIDFHNPQTRKNLYKNIFKAGIGFKAYMPLKKFSNIYLEYNIDQKNKKNFRISKRLIIY</sequence>
<dbReference type="RefSeq" id="YP_009511643.1">
    <property type="nucleotide sequence ID" value="NC_039145.1"/>
</dbReference>
<dbReference type="AlphaFoldDB" id="A0A345UAN4"/>
<dbReference type="GeneID" id="37624199"/>
<gene>
    <name evidence="1" type="primary">orf684</name>
</gene>